<feature type="transmembrane region" description="Helical" evidence="2">
    <location>
        <begin position="87"/>
        <end position="115"/>
    </location>
</feature>
<dbReference type="Proteomes" id="UP000006461">
    <property type="component" value="Chromosome"/>
</dbReference>
<dbReference type="eggNOG" id="ENOG502ZD2Q">
    <property type="taxonomic scope" value="Bacteria"/>
</dbReference>
<name>I4ETF7_MODI5</name>
<evidence type="ECO:0000256" key="2">
    <source>
        <dbReference type="SAM" id="Phobius"/>
    </source>
</evidence>
<accession>I4ETF7</accession>
<evidence type="ECO:0000313" key="3">
    <source>
        <dbReference type="EMBL" id="CCH86670.1"/>
    </source>
</evidence>
<keyword evidence="2" id="KW-1133">Transmembrane helix</keyword>
<proteinExistence type="predicted"/>
<dbReference type="HOGENOM" id="CLU_079845_0_0_11"/>
<keyword evidence="2" id="KW-0812">Transmembrane</keyword>
<feature type="transmembrane region" description="Helical" evidence="2">
    <location>
        <begin position="127"/>
        <end position="148"/>
    </location>
</feature>
<evidence type="ECO:0000313" key="4">
    <source>
        <dbReference type="Proteomes" id="UP000006461"/>
    </source>
</evidence>
<gene>
    <name evidence="3" type="ordered locus">MODMU_1220</name>
</gene>
<dbReference type="KEGG" id="mmar:MODMU_1220"/>
<dbReference type="OMA" id="WAVYAYA"/>
<feature type="region of interest" description="Disordered" evidence="1">
    <location>
        <begin position="1"/>
        <end position="27"/>
    </location>
</feature>
<organism evidence="3 4">
    <name type="scientific">Modestobacter italicus (strain DSM 44449 / CECT 9708 / BC 501)</name>
    <dbReference type="NCBI Taxonomy" id="2732864"/>
    <lineage>
        <taxon>Bacteria</taxon>
        <taxon>Bacillati</taxon>
        <taxon>Actinomycetota</taxon>
        <taxon>Actinomycetes</taxon>
        <taxon>Geodermatophilales</taxon>
        <taxon>Geodermatophilaceae</taxon>
        <taxon>Modestobacter</taxon>
    </lineage>
</organism>
<feature type="transmembrane region" description="Helical" evidence="2">
    <location>
        <begin position="47"/>
        <end position="67"/>
    </location>
</feature>
<dbReference type="AlphaFoldDB" id="I4ETF7"/>
<keyword evidence="2" id="KW-0472">Membrane</keyword>
<keyword evidence="4" id="KW-1185">Reference proteome</keyword>
<feature type="transmembrane region" description="Helical" evidence="2">
    <location>
        <begin position="236"/>
        <end position="259"/>
    </location>
</feature>
<dbReference type="EMBL" id="FO203431">
    <property type="protein sequence ID" value="CCH86670.1"/>
    <property type="molecule type" value="Genomic_DNA"/>
</dbReference>
<evidence type="ECO:0000256" key="1">
    <source>
        <dbReference type="SAM" id="MobiDB-lite"/>
    </source>
</evidence>
<sequence length="361" mass="38564">MLPPVVEGEPRRQQDGPESSDQQDRSAAAPFEAAEAVPKALQVVGSIVAPTTLLTALFIYFGLMYAIGYYRYFGVNYTVLELPTQGLLILSASTAVMPLATLAAVMLVSLWIYRLPLERSSDRVRRWLSFTLLPVVAAAGAALLALVAAETLLRLQVFPSSFPEGRGISLSAGVVLLAWAARLRATLAPTGTAERERATAATASRRSVSALARRALLAATRPAEPDHRPGHVALTVAKWVCLSVLFGVGLFWAVGSYALRLGPQDAHGFWANLRCAPDVVLYSEKSLNLSTAGLTEEPATSPEGAYGFRYQGLKLVPQAGDQYLLVPADWAPAARPAIVLPRSDTLRLEFIPVATTGPGAC</sequence>
<protein>
    <submittedName>
        <fullName evidence="3">Uncharacterized protein</fullName>
    </submittedName>
</protein>
<reference evidence="3 4" key="1">
    <citation type="journal article" date="2012" name="J. Bacteriol.">
        <title>Genome Sequence of Radiation-Resistant Modestobacter marinus Strain BC501, a Representative Actinobacterium That Thrives on Calcareous Stone Surfaces.</title>
        <authorList>
            <person name="Normand P."/>
            <person name="Gury J."/>
            <person name="Pujic P."/>
            <person name="Chouaia B."/>
            <person name="Crotti E."/>
            <person name="Brusetti L."/>
            <person name="Daffonchio D."/>
            <person name="Vacherie B."/>
            <person name="Barbe V."/>
            <person name="Medigue C."/>
            <person name="Calteau A."/>
            <person name="Ghodhbane-Gtari F."/>
            <person name="Essoussi I."/>
            <person name="Nouioui I."/>
            <person name="Abbassi-Ghozzi I."/>
            <person name="Gtari M."/>
        </authorList>
    </citation>
    <scope>NUCLEOTIDE SEQUENCE [LARGE SCALE GENOMIC DNA]</scope>
    <source>
        <strain evidence="4">BC 501</strain>
    </source>
</reference>